<comment type="caution">
    <text evidence="1">The sequence shown here is derived from an EMBL/GenBank/DDBJ whole genome shotgun (WGS) entry which is preliminary data.</text>
</comment>
<reference evidence="1 2" key="1">
    <citation type="submission" date="2021-06" db="EMBL/GenBank/DDBJ databases">
        <title>Falsochrobactrum tianjin sp.nov., a new petroleum-degrading bacteria isolated from oily soils.</title>
        <authorList>
            <person name="Chen G."/>
            <person name="Chen H."/>
            <person name="Tian J."/>
            <person name="Qing J."/>
            <person name="Zhong L."/>
            <person name="Ma W."/>
            <person name="Song Y."/>
            <person name="Cui X."/>
            <person name="Yan B."/>
        </authorList>
    </citation>
    <scope>NUCLEOTIDE SEQUENCE [LARGE SCALE GENOMIC DNA]</scope>
    <source>
        <strain evidence="1 2">TDYN1</strain>
    </source>
</reference>
<keyword evidence="2" id="KW-1185">Reference proteome</keyword>
<proteinExistence type="predicted"/>
<accession>A0A949PP58</accession>
<dbReference type="RefSeq" id="WP_217677638.1">
    <property type="nucleotide sequence ID" value="NZ_JAHRVA010000003.1"/>
</dbReference>
<sequence length="360" mass="38725">MSCDILITGTGMFAGRIALDIASTAKSPVNIVIAGRNKMRLNWLKTAGNARAAMFATPARFSTIEVDMVADGASDKLLEACDPRIVVQAASIQTSTVISDKGNRWTQLVADGGLSATAVFQSLISTRMAAAISRRKNRPLLINCPFPDVVNGIIKAMGHDVLCGTGNVAILSNVFAGAYKGGKSEPLRVIAHYQCLSAWRKPPEERSGAIAPLVYVGDQQLDNVFTTFEQCQLTPEPAIEISGASGVTLILALAAGTSWSGHAPGPDGLPGGYPVRLENNRLVLDLPNSISKEEAIAWNSRFEQTGGLVVEDQAVQYKGRLKDLLEDEKFQYSGGFDVKDLETVCADMIRLRDRLMRENT</sequence>
<dbReference type="EMBL" id="JAHRVA010000003">
    <property type="protein sequence ID" value="MBV2143649.1"/>
    <property type="molecule type" value="Genomic_DNA"/>
</dbReference>
<evidence type="ECO:0008006" key="3">
    <source>
        <dbReference type="Google" id="ProtNLM"/>
    </source>
</evidence>
<dbReference type="Proteomes" id="UP000752297">
    <property type="component" value="Unassembled WGS sequence"/>
</dbReference>
<dbReference type="AlphaFoldDB" id="A0A949PP58"/>
<organism evidence="1 2">
    <name type="scientific">Falsochrobactrum tianjinense</name>
    <dbReference type="NCBI Taxonomy" id="2706015"/>
    <lineage>
        <taxon>Bacteria</taxon>
        <taxon>Pseudomonadati</taxon>
        <taxon>Pseudomonadota</taxon>
        <taxon>Alphaproteobacteria</taxon>
        <taxon>Hyphomicrobiales</taxon>
        <taxon>Brucellaceae</taxon>
        <taxon>Falsochrobactrum</taxon>
    </lineage>
</organism>
<evidence type="ECO:0000313" key="2">
    <source>
        <dbReference type="Proteomes" id="UP000752297"/>
    </source>
</evidence>
<protein>
    <recommendedName>
        <fullName evidence="3">Saccharopine dehydrogenase NADP binding domain-containing protein</fullName>
    </recommendedName>
</protein>
<gene>
    <name evidence="1" type="ORF">KUG47_09070</name>
</gene>
<evidence type="ECO:0000313" key="1">
    <source>
        <dbReference type="EMBL" id="MBV2143649.1"/>
    </source>
</evidence>
<name>A0A949PP58_9HYPH</name>